<gene>
    <name evidence="1" type="ORF">H4W81_000357</name>
</gene>
<keyword evidence="2" id="KW-1185">Reference proteome</keyword>
<comment type="caution">
    <text evidence="1">The sequence shown here is derived from an EMBL/GenBank/DDBJ whole genome shotgun (WGS) entry which is preliminary data.</text>
</comment>
<evidence type="ECO:0000313" key="1">
    <source>
        <dbReference type="EMBL" id="MBE1557578.1"/>
    </source>
</evidence>
<dbReference type="Pfam" id="PF20062">
    <property type="entry name" value="DUF6461"/>
    <property type="match status" value="1"/>
</dbReference>
<dbReference type="InterPro" id="IPR045592">
    <property type="entry name" value="DUF6461"/>
</dbReference>
<organism evidence="1 2">
    <name type="scientific">Nonomuraea africana</name>
    <dbReference type="NCBI Taxonomy" id="46171"/>
    <lineage>
        <taxon>Bacteria</taxon>
        <taxon>Bacillati</taxon>
        <taxon>Actinomycetota</taxon>
        <taxon>Actinomycetes</taxon>
        <taxon>Streptosporangiales</taxon>
        <taxon>Streptosporangiaceae</taxon>
        <taxon>Nonomuraea</taxon>
    </lineage>
</organism>
<evidence type="ECO:0000313" key="2">
    <source>
        <dbReference type="Proteomes" id="UP000661607"/>
    </source>
</evidence>
<dbReference type="EMBL" id="JADBEF010000001">
    <property type="protein sequence ID" value="MBE1557578.1"/>
    <property type="molecule type" value="Genomic_DNA"/>
</dbReference>
<protein>
    <recommendedName>
        <fullName evidence="3">SMI1/KNR4 family protein</fullName>
    </recommendedName>
</protein>
<dbReference type="Proteomes" id="UP000661607">
    <property type="component" value="Unassembled WGS sequence"/>
</dbReference>
<reference evidence="1 2" key="1">
    <citation type="submission" date="2020-10" db="EMBL/GenBank/DDBJ databases">
        <title>Sequencing the genomes of 1000 actinobacteria strains.</title>
        <authorList>
            <person name="Klenk H.-P."/>
        </authorList>
    </citation>
    <scope>NUCLEOTIDE SEQUENCE [LARGE SCALE GENOMIC DNA]</scope>
    <source>
        <strain evidence="1 2">DSM 43748</strain>
    </source>
</reference>
<sequence>MDHDKDLWELLAAHGIDFDTPFRSVWCEGLAVEEVARRLGADMATAQPAGWRDILTGSYRERGDGIIWVGPHAPGWVLVIQLDGNHLWRWDSWAQLSRDGGRMLYLGWPLYEIEGVEDLQYVVDGDVVTSLVVGDPEERDGSDPDALDGYLSGLDFFGDSARAEITSALRLIGRITGKEIDDEWLDGVHTRYVIRGGDQ</sequence>
<name>A0ABR9K737_9ACTN</name>
<accession>A0ABR9K737</accession>
<evidence type="ECO:0008006" key="3">
    <source>
        <dbReference type="Google" id="ProtNLM"/>
    </source>
</evidence>
<dbReference type="RefSeq" id="WP_192773169.1">
    <property type="nucleotide sequence ID" value="NZ_BAAASY010000019.1"/>
</dbReference>
<proteinExistence type="predicted"/>